<organism evidence="2 3">
    <name type="scientific">Portunus trituberculatus</name>
    <name type="common">Swimming crab</name>
    <name type="synonym">Neptunus trituberculatus</name>
    <dbReference type="NCBI Taxonomy" id="210409"/>
    <lineage>
        <taxon>Eukaryota</taxon>
        <taxon>Metazoa</taxon>
        <taxon>Ecdysozoa</taxon>
        <taxon>Arthropoda</taxon>
        <taxon>Crustacea</taxon>
        <taxon>Multicrustacea</taxon>
        <taxon>Malacostraca</taxon>
        <taxon>Eumalacostraca</taxon>
        <taxon>Eucarida</taxon>
        <taxon>Decapoda</taxon>
        <taxon>Pleocyemata</taxon>
        <taxon>Brachyura</taxon>
        <taxon>Eubrachyura</taxon>
        <taxon>Portunoidea</taxon>
        <taxon>Portunidae</taxon>
        <taxon>Portuninae</taxon>
        <taxon>Portunus</taxon>
    </lineage>
</organism>
<accession>A0A5B7EKV2</accession>
<feature type="compositionally biased region" description="Polar residues" evidence="1">
    <location>
        <begin position="221"/>
        <end position="230"/>
    </location>
</feature>
<feature type="region of interest" description="Disordered" evidence="1">
    <location>
        <begin position="175"/>
        <end position="433"/>
    </location>
</feature>
<dbReference type="Proteomes" id="UP000324222">
    <property type="component" value="Unassembled WGS sequence"/>
</dbReference>
<feature type="compositionally biased region" description="Polar residues" evidence="1">
    <location>
        <begin position="473"/>
        <end position="486"/>
    </location>
</feature>
<dbReference type="OrthoDB" id="308383at2759"/>
<evidence type="ECO:0000313" key="3">
    <source>
        <dbReference type="Proteomes" id="UP000324222"/>
    </source>
</evidence>
<dbReference type="GO" id="GO:0008168">
    <property type="term" value="F:methyltransferase activity"/>
    <property type="evidence" value="ECO:0007669"/>
    <property type="project" value="UniProtKB-KW"/>
</dbReference>
<dbReference type="EMBL" id="VSRR010002913">
    <property type="protein sequence ID" value="MPC33816.1"/>
    <property type="molecule type" value="Genomic_DNA"/>
</dbReference>
<feature type="compositionally biased region" description="Low complexity" evidence="1">
    <location>
        <begin position="424"/>
        <end position="433"/>
    </location>
</feature>
<keyword evidence="3" id="KW-1185">Reference proteome</keyword>
<keyword evidence="2" id="KW-0808">Transferase</keyword>
<feature type="region of interest" description="Disordered" evidence="1">
    <location>
        <begin position="473"/>
        <end position="518"/>
    </location>
</feature>
<feature type="region of interest" description="Disordered" evidence="1">
    <location>
        <begin position="95"/>
        <end position="160"/>
    </location>
</feature>
<protein>
    <submittedName>
        <fullName evidence="2">Histone-lysine N-methyltransferase 2C</fullName>
    </submittedName>
</protein>
<reference evidence="2 3" key="1">
    <citation type="submission" date="2019-05" db="EMBL/GenBank/DDBJ databases">
        <title>Another draft genome of Portunus trituberculatus and its Hox gene families provides insights of decapod evolution.</title>
        <authorList>
            <person name="Jeong J.-H."/>
            <person name="Song I."/>
            <person name="Kim S."/>
            <person name="Choi T."/>
            <person name="Kim D."/>
            <person name="Ryu S."/>
            <person name="Kim W."/>
        </authorList>
    </citation>
    <scope>NUCLEOTIDE SEQUENCE [LARGE SCALE GENOMIC DNA]</scope>
    <source>
        <tissue evidence="2">Muscle</tissue>
    </source>
</reference>
<sequence>MSTVGSNDEEIVEDDENNEAIDAIFAEGGDITDIFMHDIISGSMKDDDPNLTGDEDISQDTIDIPSGSGSGTKLTDILGPGFNLDDVADIMKNLPEDGAEDSQDSTLSTTIPQASSLGAVEGEGSVCADSERSISSTPTESPATQTSSNLSVSKESLTTATPSVPITLPAASTLCPNQPPVAPLGSLPLSGSTCGTVPPVQTVSGVSSVPPPSAPVSLSSAIQGPSSVPSIKSPATLPSPIGLASPVTHPSTSALPSTHPSPATGVPSASQTLSSPLPRPDSQTSSHGFCSTPTTFSSTSKPPTPTIPEPQKLWSSNDSQSQSLSLEEDESLGEKATKAPVLYVNVHKPNLKTDFPDTEQKKMLIQRARENKKEYYKNKQFRTGRVIIPQGSSARDPPGSSSPPPLSPLSVESSSTPQPPLSPPSGTQGLNSPLVSSCSLQLVSSENRTSCASDDTSESYNVVSSATTMKVAGVQTSPPGSFNPSGLNPARPSLSRLPDPPRTELPLANPSSPPDPDQHIRVLTPLEIMRTLPVLHQDAFPSPTTTTTTSVTTTTTITTTTELLIQKLGFGAILSLL</sequence>
<name>A0A5B7EKV2_PORTR</name>
<feature type="compositionally biased region" description="Polar residues" evidence="1">
    <location>
        <begin position="104"/>
        <end position="116"/>
    </location>
</feature>
<dbReference type="Gene3D" id="1.10.30.10">
    <property type="entry name" value="High mobility group box domain"/>
    <property type="match status" value="1"/>
</dbReference>
<feature type="region of interest" description="Disordered" evidence="1">
    <location>
        <begin position="45"/>
        <end position="72"/>
    </location>
</feature>
<evidence type="ECO:0000256" key="1">
    <source>
        <dbReference type="SAM" id="MobiDB-lite"/>
    </source>
</evidence>
<feature type="compositionally biased region" description="Basic and acidic residues" evidence="1">
    <location>
        <begin position="354"/>
        <end position="377"/>
    </location>
</feature>
<dbReference type="GO" id="GO:0005634">
    <property type="term" value="C:nucleus"/>
    <property type="evidence" value="ECO:0007669"/>
    <property type="project" value="UniProtKB-ARBA"/>
</dbReference>
<gene>
    <name evidence="2" type="primary">Kmt2c</name>
    <name evidence="2" type="ORF">E2C01_027180</name>
</gene>
<dbReference type="AlphaFoldDB" id="A0A5B7EKV2"/>
<comment type="caution">
    <text evidence="2">The sequence shown here is derived from an EMBL/GenBank/DDBJ whole genome shotgun (WGS) entry which is preliminary data.</text>
</comment>
<feature type="compositionally biased region" description="Polar residues" evidence="1">
    <location>
        <begin position="133"/>
        <end position="160"/>
    </location>
</feature>
<feature type="compositionally biased region" description="Low complexity" evidence="1">
    <location>
        <begin position="315"/>
        <end position="325"/>
    </location>
</feature>
<keyword evidence="2" id="KW-0489">Methyltransferase</keyword>
<evidence type="ECO:0000313" key="2">
    <source>
        <dbReference type="EMBL" id="MPC33816.1"/>
    </source>
</evidence>
<feature type="compositionally biased region" description="Low complexity" evidence="1">
    <location>
        <begin position="291"/>
        <end position="301"/>
    </location>
</feature>
<dbReference type="InterPro" id="IPR036910">
    <property type="entry name" value="HMG_box_dom_sf"/>
</dbReference>
<feature type="compositionally biased region" description="Low complexity" evidence="1">
    <location>
        <begin position="197"/>
        <end position="208"/>
    </location>
</feature>
<dbReference type="GO" id="GO:0032259">
    <property type="term" value="P:methylation"/>
    <property type="evidence" value="ECO:0007669"/>
    <property type="project" value="UniProtKB-KW"/>
</dbReference>
<feature type="compositionally biased region" description="Polar residues" evidence="1">
    <location>
        <begin position="248"/>
        <end position="289"/>
    </location>
</feature>
<proteinExistence type="predicted"/>